<sequence>MPFWAIARGVAFDGNAEQGELAALIAHAGSRPFARPMDKEAMAALRKELIGSKTQHNITLQLPTGKLEAGSIRAEVADSTSLNSPDPMAEVRMSRVVLQTTPEVPEPLLRSIPLSDGLKPTKVHRCILLRHCDEVCSRWDGTILLCMIKWSKHDSEHIGPYETSNGD</sequence>
<comment type="caution">
    <text evidence="1">The sequence shown here is derived from an EMBL/GenBank/DDBJ whole genome shotgun (WGS) entry which is preliminary data.</text>
</comment>
<accession>A0A1Y2DTN2</accession>
<proteinExistence type="predicted"/>
<dbReference type="EMBL" id="MCFJ01000009">
    <property type="protein sequence ID" value="ORY62607.1"/>
    <property type="molecule type" value="Genomic_DNA"/>
</dbReference>
<reference evidence="1 2" key="1">
    <citation type="submission" date="2016-07" db="EMBL/GenBank/DDBJ databases">
        <title>Pervasive Adenine N6-methylation of Active Genes in Fungi.</title>
        <authorList>
            <consortium name="DOE Joint Genome Institute"/>
            <person name="Mondo S.J."/>
            <person name="Dannebaum R.O."/>
            <person name="Kuo R.C."/>
            <person name="Labutti K."/>
            <person name="Haridas S."/>
            <person name="Kuo A."/>
            <person name="Salamov A."/>
            <person name="Ahrendt S.R."/>
            <person name="Lipzen A."/>
            <person name="Sullivan W."/>
            <person name="Andreopoulos W.B."/>
            <person name="Clum A."/>
            <person name="Lindquist E."/>
            <person name="Daum C."/>
            <person name="Ramamoorthy G.K."/>
            <person name="Gryganskyi A."/>
            <person name="Culley D."/>
            <person name="Magnuson J.K."/>
            <person name="James T.Y."/>
            <person name="O'Malley M.A."/>
            <person name="Stajich J.E."/>
            <person name="Spatafora J.W."/>
            <person name="Visel A."/>
            <person name="Grigoriev I.V."/>
        </authorList>
    </citation>
    <scope>NUCLEOTIDE SEQUENCE [LARGE SCALE GENOMIC DNA]</scope>
    <source>
        <strain evidence="1 2">CBS 129021</strain>
    </source>
</reference>
<dbReference type="GeneID" id="63774744"/>
<dbReference type="Proteomes" id="UP000193689">
    <property type="component" value="Unassembled WGS sequence"/>
</dbReference>
<dbReference type="AlphaFoldDB" id="A0A1Y2DTN2"/>
<name>A0A1Y2DTN2_9PEZI</name>
<dbReference type="InParanoid" id="A0A1Y2DTN2"/>
<evidence type="ECO:0000313" key="1">
    <source>
        <dbReference type="EMBL" id="ORY62607.1"/>
    </source>
</evidence>
<evidence type="ECO:0000313" key="2">
    <source>
        <dbReference type="Proteomes" id="UP000193689"/>
    </source>
</evidence>
<keyword evidence="2" id="KW-1185">Reference proteome</keyword>
<protein>
    <submittedName>
        <fullName evidence="1">Uncharacterized protein</fullName>
    </submittedName>
</protein>
<organism evidence="1 2">
    <name type="scientific">Pseudomassariella vexata</name>
    <dbReference type="NCBI Taxonomy" id="1141098"/>
    <lineage>
        <taxon>Eukaryota</taxon>
        <taxon>Fungi</taxon>
        <taxon>Dikarya</taxon>
        <taxon>Ascomycota</taxon>
        <taxon>Pezizomycotina</taxon>
        <taxon>Sordariomycetes</taxon>
        <taxon>Xylariomycetidae</taxon>
        <taxon>Amphisphaeriales</taxon>
        <taxon>Pseudomassariaceae</taxon>
        <taxon>Pseudomassariella</taxon>
    </lineage>
</organism>
<gene>
    <name evidence="1" type="ORF">BCR38DRAFT_411005</name>
</gene>
<dbReference type="RefSeq" id="XP_040714443.1">
    <property type="nucleotide sequence ID" value="XM_040858532.1"/>
</dbReference>